<dbReference type="GO" id="GO:0006269">
    <property type="term" value="P:DNA replication, synthesis of primer"/>
    <property type="evidence" value="ECO:0007669"/>
    <property type="project" value="UniProtKB-KW"/>
</dbReference>
<comment type="caution">
    <text evidence="8">The sequence shown here is derived from an EMBL/GenBank/DDBJ whole genome shotgun (WGS) entry which is preliminary data.</text>
</comment>
<evidence type="ECO:0000256" key="5">
    <source>
        <dbReference type="ARBA" id="ARBA00022833"/>
    </source>
</evidence>
<evidence type="ECO:0000256" key="6">
    <source>
        <dbReference type="ARBA" id="ARBA00022840"/>
    </source>
</evidence>
<evidence type="ECO:0000256" key="7">
    <source>
        <dbReference type="ARBA" id="ARBA00023125"/>
    </source>
</evidence>
<evidence type="ECO:0000256" key="2">
    <source>
        <dbReference type="ARBA" id="ARBA00022705"/>
    </source>
</evidence>
<protein>
    <submittedName>
        <fullName evidence="8">Primosomal protein N</fullName>
    </submittedName>
</protein>
<dbReference type="GO" id="GO:0006310">
    <property type="term" value="P:DNA recombination"/>
    <property type="evidence" value="ECO:0007669"/>
    <property type="project" value="InterPro"/>
</dbReference>
<dbReference type="GO" id="GO:0046872">
    <property type="term" value="F:metal ion binding"/>
    <property type="evidence" value="ECO:0007669"/>
    <property type="project" value="UniProtKB-KW"/>
</dbReference>
<dbReference type="InterPro" id="IPR027417">
    <property type="entry name" value="P-loop_NTPase"/>
</dbReference>
<dbReference type="Gene3D" id="3.40.50.300">
    <property type="entry name" value="P-loop containing nucleotide triphosphate hydrolases"/>
    <property type="match status" value="1"/>
</dbReference>
<keyword evidence="6" id="KW-0067">ATP-binding</keyword>
<accession>A0A1G2P725</accession>
<dbReference type="EMBL" id="MHSL01000009">
    <property type="protein sequence ID" value="OHA44128.1"/>
    <property type="molecule type" value="Genomic_DNA"/>
</dbReference>
<dbReference type="GO" id="GO:0003677">
    <property type="term" value="F:DNA binding"/>
    <property type="evidence" value="ECO:0007669"/>
    <property type="project" value="UniProtKB-KW"/>
</dbReference>
<reference evidence="8 9" key="1">
    <citation type="journal article" date="2016" name="Nat. Commun.">
        <title>Thousands of microbial genomes shed light on interconnected biogeochemical processes in an aquifer system.</title>
        <authorList>
            <person name="Anantharaman K."/>
            <person name="Brown C.T."/>
            <person name="Hug L.A."/>
            <person name="Sharon I."/>
            <person name="Castelle C.J."/>
            <person name="Probst A.J."/>
            <person name="Thomas B.C."/>
            <person name="Singh A."/>
            <person name="Wilkins M.J."/>
            <person name="Karaoz U."/>
            <person name="Brodie E.L."/>
            <person name="Williams K.H."/>
            <person name="Hubbard S.S."/>
            <person name="Banfield J.F."/>
        </authorList>
    </citation>
    <scope>NUCLEOTIDE SEQUENCE [LARGE SCALE GENOMIC DNA]</scope>
</reference>
<keyword evidence="1" id="KW-0639">Primosome</keyword>
<evidence type="ECO:0000313" key="8">
    <source>
        <dbReference type="EMBL" id="OHA44128.1"/>
    </source>
</evidence>
<gene>
    <name evidence="8" type="ORF">A3G03_00345</name>
</gene>
<dbReference type="NCBIfam" id="TIGR00595">
    <property type="entry name" value="priA"/>
    <property type="match status" value="1"/>
</dbReference>
<dbReference type="InterPro" id="IPR042115">
    <property type="entry name" value="PriA_3primeBD_sf"/>
</dbReference>
<name>A0A1G2P725_9BACT</name>
<keyword evidence="2" id="KW-0235">DNA replication</keyword>
<dbReference type="GO" id="GO:1990077">
    <property type="term" value="C:primosome complex"/>
    <property type="evidence" value="ECO:0007669"/>
    <property type="project" value="UniProtKB-KW"/>
</dbReference>
<evidence type="ECO:0000256" key="4">
    <source>
        <dbReference type="ARBA" id="ARBA00022741"/>
    </source>
</evidence>
<organism evidence="8 9">
    <name type="scientific">Candidatus Taylorbacteria bacterium RIFCSPLOWO2_12_FULL_44_15c</name>
    <dbReference type="NCBI Taxonomy" id="1802333"/>
    <lineage>
        <taxon>Bacteria</taxon>
        <taxon>Candidatus Tayloriibacteriota</taxon>
    </lineage>
</organism>
<dbReference type="Proteomes" id="UP000176355">
    <property type="component" value="Unassembled WGS sequence"/>
</dbReference>
<dbReference type="GO" id="GO:0043138">
    <property type="term" value="F:3'-5' DNA helicase activity"/>
    <property type="evidence" value="ECO:0007669"/>
    <property type="project" value="TreeGrafter"/>
</dbReference>
<evidence type="ECO:0000256" key="3">
    <source>
        <dbReference type="ARBA" id="ARBA00022723"/>
    </source>
</evidence>
<dbReference type="InterPro" id="IPR005259">
    <property type="entry name" value="PriA"/>
</dbReference>
<dbReference type="AlphaFoldDB" id="A0A1G2P725"/>
<proteinExistence type="predicted"/>
<dbReference type="GO" id="GO:0005524">
    <property type="term" value="F:ATP binding"/>
    <property type="evidence" value="ECO:0007669"/>
    <property type="project" value="UniProtKB-KW"/>
</dbReference>
<keyword evidence="5" id="KW-0862">Zinc</keyword>
<dbReference type="SUPFAM" id="SSF52540">
    <property type="entry name" value="P-loop containing nucleoside triphosphate hydrolases"/>
    <property type="match status" value="1"/>
</dbReference>
<sequence length="598" mass="67527">MKIITVIPIARGILKDELFYFSKETAPAGALIEVPLRGRNIPALVIACQDAADAKADLKRSSFTLKKIVRFQAKEFFSTAFIKAAKETADYFAATTGAALYALTTKKILEKAGEFRNPTGAPKQSGTFERLIIQDESENRFTFYKNLIRESFAKKQSALIIVPTVRAAEKLSDKLKIGIEQYTFVCHSDLTPKNLLAAWKNILAENHPVAVIGTSFALSIPRLDFDKIIVEKENSPAYKTIARPFIDFRIAAELLAKNLGTRFFAGDSKLRTETLYRLEQGEFFETLPLKWHWPKNLEQKIIDMKKKPVLSDELIQLIKNNLEKNERLFIFAARRGLATSTVCSDCGATLTCQKCGLPLVLHRGKENYFLCHHCGQKKTAEIRCYICNSWKLKPLGVGTGKVAEEIAKRFPEIKIIRLDSDTSKTAREVMRRVADFEKNPGSILVGTELALQNINLPFDSAAVASLDSLMAMPNFRINEKIFSILLRLRFLARKNFLIQTRNPSWGALNQALAGDLAGFYQEELAERKKFSYPPFSIAIKITFPKNPPEIFSKWRPQIFGKNILLKLPPENWPNDELLATLRALPPDYTINIDPESFI</sequence>
<dbReference type="PANTHER" id="PTHR30580">
    <property type="entry name" value="PRIMOSOMAL PROTEIN N"/>
    <property type="match status" value="1"/>
</dbReference>
<keyword evidence="4" id="KW-0547">Nucleotide-binding</keyword>
<dbReference type="GO" id="GO:0006270">
    <property type="term" value="P:DNA replication initiation"/>
    <property type="evidence" value="ECO:0007669"/>
    <property type="project" value="TreeGrafter"/>
</dbReference>
<dbReference type="GO" id="GO:0006302">
    <property type="term" value="P:double-strand break repair"/>
    <property type="evidence" value="ECO:0007669"/>
    <property type="project" value="InterPro"/>
</dbReference>
<keyword evidence="7" id="KW-0238">DNA-binding</keyword>
<dbReference type="PANTHER" id="PTHR30580:SF0">
    <property type="entry name" value="PRIMOSOMAL PROTEIN N"/>
    <property type="match status" value="1"/>
</dbReference>
<dbReference type="Gene3D" id="3.40.1440.60">
    <property type="entry name" value="PriA, 3(prime) DNA-binding domain"/>
    <property type="match status" value="1"/>
</dbReference>
<dbReference type="STRING" id="1802333.A3G03_00345"/>
<keyword evidence="3" id="KW-0479">Metal-binding</keyword>
<evidence type="ECO:0000313" key="9">
    <source>
        <dbReference type="Proteomes" id="UP000176355"/>
    </source>
</evidence>
<evidence type="ECO:0000256" key="1">
    <source>
        <dbReference type="ARBA" id="ARBA00022515"/>
    </source>
</evidence>